<comment type="caution">
    <text evidence="13">The sequence shown here is derived from an EMBL/GenBank/DDBJ whole genome shotgun (WGS) entry which is preliminary data.</text>
</comment>
<dbReference type="PATRIC" id="fig|1234409.3.peg.311"/>
<name>K8ZM36_9ENTE</name>
<evidence type="ECO:0000256" key="5">
    <source>
        <dbReference type="ARBA" id="ARBA00022692"/>
    </source>
</evidence>
<comment type="subcellular location">
    <subcellularLocation>
        <location evidence="1">Membrane</location>
        <topology evidence="1">Multi-pass membrane protein</topology>
    </subcellularLocation>
</comment>
<evidence type="ECO:0000259" key="12">
    <source>
        <dbReference type="Pfam" id="PF00999"/>
    </source>
</evidence>
<dbReference type="Pfam" id="PF00999">
    <property type="entry name" value="Na_H_Exchanger"/>
    <property type="match status" value="1"/>
</dbReference>
<feature type="transmembrane region" description="Helical" evidence="11">
    <location>
        <begin position="181"/>
        <end position="203"/>
    </location>
</feature>
<dbReference type="GO" id="GO:0015297">
    <property type="term" value="F:antiporter activity"/>
    <property type="evidence" value="ECO:0007669"/>
    <property type="project" value="UniProtKB-KW"/>
</dbReference>
<dbReference type="InterPro" id="IPR006153">
    <property type="entry name" value="Cation/H_exchanger_TM"/>
</dbReference>
<evidence type="ECO:0000256" key="10">
    <source>
        <dbReference type="ARBA" id="ARBA00023201"/>
    </source>
</evidence>
<dbReference type="AlphaFoldDB" id="K8ZM36"/>
<feature type="transmembrane region" description="Helical" evidence="11">
    <location>
        <begin position="294"/>
        <end position="316"/>
    </location>
</feature>
<feature type="transmembrane region" description="Helical" evidence="11">
    <location>
        <begin position="145"/>
        <end position="169"/>
    </location>
</feature>
<evidence type="ECO:0000256" key="2">
    <source>
        <dbReference type="ARBA" id="ARBA00005551"/>
    </source>
</evidence>
<dbReference type="GO" id="GO:0016020">
    <property type="term" value="C:membrane"/>
    <property type="evidence" value="ECO:0007669"/>
    <property type="project" value="UniProtKB-SubCell"/>
</dbReference>
<dbReference type="STRING" id="1234409.C683_0344"/>
<keyword evidence="10" id="KW-0739">Sodium transport</keyword>
<feature type="transmembrane region" description="Helical" evidence="11">
    <location>
        <begin position="56"/>
        <end position="73"/>
    </location>
</feature>
<feature type="transmembrane region" description="Helical" evidence="11">
    <location>
        <begin position="268"/>
        <end position="288"/>
    </location>
</feature>
<evidence type="ECO:0000256" key="7">
    <source>
        <dbReference type="ARBA" id="ARBA00023053"/>
    </source>
</evidence>
<keyword evidence="9 11" id="KW-0472">Membrane</keyword>
<keyword evidence="14" id="KW-1185">Reference proteome</keyword>
<reference evidence="13 14" key="1">
    <citation type="journal article" date="2013" name="Genome Announc.">
        <title>Draft Genome Sequence of Catellicoccus marimammalium, a Novel Species Commonly Found in Gull Feces.</title>
        <authorList>
            <person name="Weigand M.R."/>
            <person name="Ryu H."/>
            <person name="Bozcek L."/>
            <person name="Konstantinidis K.T."/>
            <person name="Santo Domingo J.W."/>
        </authorList>
    </citation>
    <scope>NUCLEOTIDE SEQUENCE [LARGE SCALE GENOMIC DNA]</scope>
    <source>
        <strain evidence="13 14">M35/04/3</strain>
    </source>
</reference>
<dbReference type="GO" id="GO:1902600">
    <property type="term" value="P:proton transmembrane transport"/>
    <property type="evidence" value="ECO:0007669"/>
    <property type="project" value="InterPro"/>
</dbReference>
<evidence type="ECO:0000256" key="1">
    <source>
        <dbReference type="ARBA" id="ARBA00004141"/>
    </source>
</evidence>
<keyword evidence="6 11" id="KW-1133">Transmembrane helix</keyword>
<feature type="transmembrane region" description="Helical" evidence="11">
    <location>
        <begin position="240"/>
        <end position="256"/>
    </location>
</feature>
<dbReference type="PANTHER" id="PTHR43562">
    <property type="entry name" value="NAPA-TYPE SODIUM/HYDROGEN ANTIPORTER"/>
    <property type="match status" value="1"/>
</dbReference>
<dbReference type="RefSeq" id="WP_009488765.1">
    <property type="nucleotide sequence ID" value="NZ_AMYT01000011.1"/>
</dbReference>
<keyword evidence="8" id="KW-0406">Ion transport</keyword>
<feature type="transmembrane region" description="Helical" evidence="11">
    <location>
        <begin position="358"/>
        <end position="377"/>
    </location>
</feature>
<accession>K8ZM36</accession>
<dbReference type="OrthoDB" id="9793589at2"/>
<keyword evidence="7" id="KW-0915">Sodium</keyword>
<dbReference type="GO" id="GO:0006814">
    <property type="term" value="P:sodium ion transport"/>
    <property type="evidence" value="ECO:0007669"/>
    <property type="project" value="UniProtKB-KW"/>
</dbReference>
<evidence type="ECO:0000313" key="14">
    <source>
        <dbReference type="Proteomes" id="UP000016057"/>
    </source>
</evidence>
<feature type="transmembrane region" description="Helical" evidence="11">
    <location>
        <begin position="328"/>
        <end position="346"/>
    </location>
</feature>
<evidence type="ECO:0000256" key="3">
    <source>
        <dbReference type="ARBA" id="ARBA00022448"/>
    </source>
</evidence>
<dbReference type="Proteomes" id="UP000016057">
    <property type="component" value="Unassembled WGS sequence"/>
</dbReference>
<comment type="similarity">
    <text evidence="2">Belongs to the monovalent cation:proton antiporter 2 (CPA2) transporter (TC 2.A.37) family.</text>
</comment>
<feature type="domain" description="Cation/H+ exchanger transmembrane" evidence="12">
    <location>
        <begin position="12"/>
        <end position="378"/>
    </location>
</feature>
<dbReference type="PANTHER" id="PTHR43562:SF3">
    <property type="entry name" value="SODIUM ION_PROTON EXCHANGER (EUROFUNG)"/>
    <property type="match status" value="1"/>
</dbReference>
<feature type="transmembrane region" description="Helical" evidence="11">
    <location>
        <begin position="85"/>
        <end position="108"/>
    </location>
</feature>
<evidence type="ECO:0000313" key="13">
    <source>
        <dbReference type="EMBL" id="EKU27563.1"/>
    </source>
</evidence>
<protein>
    <submittedName>
        <fullName evidence="13">Na+/H+ antiporter</fullName>
    </submittedName>
</protein>
<evidence type="ECO:0000256" key="8">
    <source>
        <dbReference type="ARBA" id="ARBA00023065"/>
    </source>
</evidence>
<organism evidence="13 14">
    <name type="scientific">Catellicoccus marimammalium M35/04/3</name>
    <dbReference type="NCBI Taxonomy" id="1234409"/>
    <lineage>
        <taxon>Bacteria</taxon>
        <taxon>Bacillati</taxon>
        <taxon>Bacillota</taxon>
        <taxon>Bacilli</taxon>
        <taxon>Lactobacillales</taxon>
        <taxon>Enterococcaceae</taxon>
        <taxon>Catellicoccus</taxon>
    </lineage>
</organism>
<dbReference type="InterPro" id="IPR038770">
    <property type="entry name" value="Na+/solute_symporter_sf"/>
</dbReference>
<evidence type="ECO:0000256" key="4">
    <source>
        <dbReference type="ARBA" id="ARBA00022449"/>
    </source>
</evidence>
<sequence>MIEILLAFIVILLGTKLAAHLCQLINIPSVIGELLVGILLGPAMLNLVHPSQTMEIFSQIGVIFLMFLAGLESDFHLLRKYMKPSVVIACLGVILPMILFFIVGNVFHMPTMEAVFLGIVFAATSVSISVQVLREYNHLDSKDGSIILGSAVVDDIMVVMIVSIFTTILDQKGSFSFNLAFLWDMIGGKLLFFLVAFLFAKYLLLPLLRIAKRLYATEAVTAFSLALCFAFALLSEELGMSDVIGAFFVGLMISLTEHQKVVQEKIDVIGYSLFIPIFFVSIGLNVRFDGFIKNLPFILILTVLGVLSKLIGGYIGGRFSHLTSRQSFVVGAGMVSRGEMALIIVQMGVRYHLISDNMYSEIIMAIILTTLISPFLIKGALAKEKEELIEG</sequence>
<keyword evidence="5 11" id="KW-0812">Transmembrane</keyword>
<gene>
    <name evidence="13" type="ORF">C683_0344</name>
</gene>
<dbReference type="eggNOG" id="COG0475">
    <property type="taxonomic scope" value="Bacteria"/>
</dbReference>
<feature type="transmembrane region" description="Helical" evidence="11">
    <location>
        <begin position="215"/>
        <end position="234"/>
    </location>
</feature>
<keyword evidence="3" id="KW-0813">Transport</keyword>
<proteinExistence type="inferred from homology"/>
<dbReference type="Gene3D" id="1.20.1530.20">
    <property type="match status" value="1"/>
</dbReference>
<keyword evidence="4" id="KW-0050">Antiport</keyword>
<evidence type="ECO:0000256" key="9">
    <source>
        <dbReference type="ARBA" id="ARBA00023136"/>
    </source>
</evidence>
<evidence type="ECO:0000256" key="11">
    <source>
        <dbReference type="SAM" id="Phobius"/>
    </source>
</evidence>
<feature type="transmembrane region" description="Helical" evidence="11">
    <location>
        <begin position="114"/>
        <end position="133"/>
    </location>
</feature>
<evidence type="ECO:0000256" key="6">
    <source>
        <dbReference type="ARBA" id="ARBA00022989"/>
    </source>
</evidence>
<dbReference type="EMBL" id="AMYT01000011">
    <property type="protein sequence ID" value="EKU27563.1"/>
    <property type="molecule type" value="Genomic_DNA"/>
</dbReference>